<protein>
    <submittedName>
        <fullName evidence="2">Uncharacterized protein</fullName>
    </submittedName>
</protein>
<dbReference type="Proteomes" id="UP000011704">
    <property type="component" value="Unassembled WGS sequence"/>
</dbReference>
<keyword evidence="3" id="KW-1185">Reference proteome</keyword>
<keyword evidence="1" id="KW-1133">Transmembrane helix</keyword>
<organism evidence="2 3">
    <name type="scientific">Nitrospina gracilis (strain 3/211)</name>
    <dbReference type="NCBI Taxonomy" id="1266370"/>
    <lineage>
        <taxon>Bacteria</taxon>
        <taxon>Pseudomonadati</taxon>
        <taxon>Nitrospinota/Tectimicrobiota group</taxon>
        <taxon>Nitrospinota</taxon>
        <taxon>Nitrospinia</taxon>
        <taxon>Nitrospinales</taxon>
        <taxon>Nitrospinaceae</taxon>
        <taxon>Nitrospina</taxon>
    </lineage>
</organism>
<evidence type="ECO:0000313" key="3">
    <source>
        <dbReference type="Proteomes" id="UP000011704"/>
    </source>
</evidence>
<comment type="caution">
    <text evidence="2">The sequence shown here is derived from an EMBL/GenBank/DDBJ whole genome shotgun (WGS) entry which is preliminary data.</text>
</comment>
<name>M1YVV0_NITG3</name>
<gene>
    <name evidence="2" type="ORF">NITGR_170001</name>
</gene>
<reference evidence="2 3" key="1">
    <citation type="journal article" date="2013" name="Front. Microbiol.">
        <title>The genome of Nitrospina gracilis illuminates the metabolism and evolution of the major marine nitrite oxidizer.</title>
        <authorList>
            <person name="Luecker S."/>
            <person name="Nowka B."/>
            <person name="Rattei T."/>
            <person name="Spieck E."/>
            <person name="and Daims H."/>
        </authorList>
    </citation>
    <scope>NUCLEOTIDE SEQUENCE [LARGE SCALE GENOMIC DNA]</scope>
    <source>
        <strain evidence="2 3">3/211</strain>
    </source>
</reference>
<proteinExistence type="predicted"/>
<evidence type="ECO:0000313" key="2">
    <source>
        <dbReference type="EMBL" id="CCQ89744.1"/>
    </source>
</evidence>
<dbReference type="EMBL" id="CAQJ01000019">
    <property type="protein sequence ID" value="CCQ89744.1"/>
    <property type="molecule type" value="Genomic_DNA"/>
</dbReference>
<dbReference type="HOGENOM" id="CLU_2863221_0_0_0"/>
<evidence type="ECO:0000256" key="1">
    <source>
        <dbReference type="SAM" id="Phobius"/>
    </source>
</evidence>
<feature type="transmembrane region" description="Helical" evidence="1">
    <location>
        <begin position="17"/>
        <end position="45"/>
    </location>
</feature>
<dbReference type="AlphaFoldDB" id="M1YVV0"/>
<keyword evidence="1" id="KW-0812">Transmembrane</keyword>
<accession>M1YVV0</accession>
<dbReference type="STRING" id="1266370.NITGR_170001"/>
<keyword evidence="1" id="KW-0472">Membrane</keyword>
<dbReference type="InParanoid" id="M1YVV0"/>
<sequence length="64" mass="7187">MTPVPETPDSPFNAFEFLVSFLCGMVAFAVLTLLFIAAVFLYIYLVFDVLPFIGRECKNFSCLP</sequence>